<accession>A0A4R5PIV1</accession>
<dbReference type="EMBL" id="SMSI01000003">
    <property type="protein sequence ID" value="TDH35177.1"/>
    <property type="molecule type" value="Genomic_DNA"/>
</dbReference>
<evidence type="ECO:0000256" key="6">
    <source>
        <dbReference type="ARBA" id="ARBA00022692"/>
    </source>
</evidence>
<feature type="transmembrane region" description="Helical" evidence="13">
    <location>
        <begin position="6"/>
        <end position="24"/>
    </location>
</feature>
<sequence length="102" mass="10562">MTPTVIIQLFVFLLAGFVGFQTITRIPPLLHTPLMAATNAISGISLVASLVLAGSNQGLFSTILGTIAVGCATANVVGGFLITDRMLAMFKPAKLEAKESVA</sequence>
<dbReference type="EC" id="7.1.1.1" evidence="3"/>
<feature type="transmembrane region" description="Helical" evidence="13">
    <location>
        <begin position="59"/>
        <end position="82"/>
    </location>
</feature>
<feature type="transmembrane region" description="Helical" evidence="13">
    <location>
        <begin position="36"/>
        <end position="53"/>
    </location>
</feature>
<dbReference type="PANTHER" id="PTHR10160">
    <property type="entry name" value="NAD(P) TRANSHYDROGENASE"/>
    <property type="match status" value="1"/>
</dbReference>
<dbReference type="GO" id="GO:0008750">
    <property type="term" value="F:proton-translocating NAD(P)+ transhydrogenase activity"/>
    <property type="evidence" value="ECO:0007669"/>
    <property type="project" value="UniProtKB-EC"/>
</dbReference>
<dbReference type="GO" id="GO:0005886">
    <property type="term" value="C:plasma membrane"/>
    <property type="evidence" value="ECO:0007669"/>
    <property type="project" value="UniProtKB-SubCell"/>
</dbReference>
<evidence type="ECO:0000256" key="12">
    <source>
        <dbReference type="ARBA" id="ARBA00048202"/>
    </source>
</evidence>
<evidence type="ECO:0000256" key="9">
    <source>
        <dbReference type="ARBA" id="ARBA00022989"/>
    </source>
</evidence>
<dbReference type="GO" id="GO:0006740">
    <property type="term" value="P:NADPH regeneration"/>
    <property type="evidence" value="ECO:0007669"/>
    <property type="project" value="TreeGrafter"/>
</dbReference>
<evidence type="ECO:0000256" key="1">
    <source>
        <dbReference type="ARBA" id="ARBA00003943"/>
    </source>
</evidence>
<evidence type="ECO:0000259" key="14">
    <source>
        <dbReference type="Pfam" id="PF12769"/>
    </source>
</evidence>
<dbReference type="InterPro" id="IPR024605">
    <property type="entry name" value="NADP_transhyd_a_C"/>
</dbReference>
<evidence type="ECO:0000313" key="15">
    <source>
        <dbReference type="EMBL" id="TDH35177.1"/>
    </source>
</evidence>
<evidence type="ECO:0000256" key="11">
    <source>
        <dbReference type="ARBA" id="ARBA00023136"/>
    </source>
</evidence>
<evidence type="ECO:0000256" key="5">
    <source>
        <dbReference type="ARBA" id="ARBA00022519"/>
    </source>
</evidence>
<dbReference type="RefSeq" id="WP_133285462.1">
    <property type="nucleotide sequence ID" value="NZ_SMSI01000003.1"/>
</dbReference>
<keyword evidence="10" id="KW-0520">NAD</keyword>
<comment type="caution">
    <text evidence="15">The sequence shown here is derived from an EMBL/GenBank/DDBJ whole genome shotgun (WGS) entry which is preliminary data.</text>
</comment>
<evidence type="ECO:0000313" key="16">
    <source>
        <dbReference type="Proteomes" id="UP000295131"/>
    </source>
</evidence>
<evidence type="ECO:0000256" key="8">
    <source>
        <dbReference type="ARBA" id="ARBA00022967"/>
    </source>
</evidence>
<keyword evidence="11 13" id="KW-0472">Membrane</keyword>
<proteinExistence type="predicted"/>
<evidence type="ECO:0000256" key="13">
    <source>
        <dbReference type="SAM" id="Phobius"/>
    </source>
</evidence>
<organism evidence="15 16">
    <name type="scientific">Pseudohoeflea suaedae</name>
    <dbReference type="NCBI Taxonomy" id="877384"/>
    <lineage>
        <taxon>Bacteria</taxon>
        <taxon>Pseudomonadati</taxon>
        <taxon>Pseudomonadota</taxon>
        <taxon>Alphaproteobacteria</taxon>
        <taxon>Hyphomicrobiales</taxon>
        <taxon>Rhizobiaceae</taxon>
        <taxon>Pseudohoeflea</taxon>
    </lineage>
</organism>
<keyword evidence="9 13" id="KW-1133">Transmembrane helix</keyword>
<dbReference type="AlphaFoldDB" id="A0A4R5PIV1"/>
<dbReference type="GO" id="GO:0050661">
    <property type="term" value="F:NADP binding"/>
    <property type="evidence" value="ECO:0007669"/>
    <property type="project" value="TreeGrafter"/>
</dbReference>
<evidence type="ECO:0000256" key="4">
    <source>
        <dbReference type="ARBA" id="ARBA00022475"/>
    </source>
</evidence>
<protein>
    <recommendedName>
        <fullName evidence="3">proton-translocating NAD(P)(+) transhydrogenase</fullName>
        <ecNumber evidence="3">7.1.1.1</ecNumber>
    </recommendedName>
</protein>
<name>A0A4R5PIV1_9HYPH</name>
<keyword evidence="6 13" id="KW-0812">Transmembrane</keyword>
<keyword evidence="16" id="KW-1185">Reference proteome</keyword>
<dbReference type="PANTHER" id="PTHR10160:SF19">
    <property type="entry name" value="PROTON-TRANSLOCATING NAD(P)(+) TRANSHYDROGENASE"/>
    <property type="match status" value="1"/>
</dbReference>
<evidence type="ECO:0000256" key="7">
    <source>
        <dbReference type="ARBA" id="ARBA00022857"/>
    </source>
</evidence>
<evidence type="ECO:0000256" key="3">
    <source>
        <dbReference type="ARBA" id="ARBA00012943"/>
    </source>
</evidence>
<keyword evidence="8" id="KW-1278">Translocase</keyword>
<gene>
    <name evidence="15" type="ORF">E2A64_15850</name>
</gene>
<comment type="catalytic activity">
    <reaction evidence="12">
        <text>NAD(+) + NADPH + H(+)(in) = NADH + NADP(+) + H(+)(out)</text>
        <dbReference type="Rhea" id="RHEA:47992"/>
        <dbReference type="ChEBI" id="CHEBI:15378"/>
        <dbReference type="ChEBI" id="CHEBI:57540"/>
        <dbReference type="ChEBI" id="CHEBI:57783"/>
        <dbReference type="ChEBI" id="CHEBI:57945"/>
        <dbReference type="ChEBI" id="CHEBI:58349"/>
        <dbReference type="EC" id="7.1.1.1"/>
    </reaction>
</comment>
<comment type="function">
    <text evidence="1">The transhydrogenation between NADH and NADP is coupled to respiration and ATP hydrolysis and functions as a proton pump across the membrane.</text>
</comment>
<keyword evidence="5" id="KW-0997">Cell inner membrane</keyword>
<dbReference type="Pfam" id="PF12769">
    <property type="entry name" value="PNTB_4TM"/>
    <property type="match status" value="1"/>
</dbReference>
<comment type="subcellular location">
    <subcellularLocation>
        <location evidence="2">Cell inner membrane</location>
        <topology evidence="2">Multi-pass membrane protein</topology>
    </subcellularLocation>
</comment>
<evidence type="ECO:0000256" key="2">
    <source>
        <dbReference type="ARBA" id="ARBA00004429"/>
    </source>
</evidence>
<keyword evidence="4" id="KW-1003">Cell membrane</keyword>
<dbReference type="Proteomes" id="UP000295131">
    <property type="component" value="Unassembled WGS sequence"/>
</dbReference>
<keyword evidence="7" id="KW-0521">NADP</keyword>
<dbReference type="OrthoDB" id="9810841at2"/>
<evidence type="ECO:0000256" key="10">
    <source>
        <dbReference type="ARBA" id="ARBA00023027"/>
    </source>
</evidence>
<feature type="domain" description="NAD(P) transhydrogenase alpha subunit C-terminal" evidence="14">
    <location>
        <begin position="8"/>
        <end position="91"/>
    </location>
</feature>
<reference evidence="15 16" key="1">
    <citation type="journal article" date="2013" name="Int. J. Syst. Evol. Microbiol.">
        <title>Hoeflea suaedae sp. nov., an endophytic bacterium isolated from the root of the halophyte Suaeda maritima.</title>
        <authorList>
            <person name="Chung E.J."/>
            <person name="Park J.A."/>
            <person name="Pramanik P."/>
            <person name="Bibi F."/>
            <person name="Jeon C.O."/>
            <person name="Chung Y.R."/>
        </authorList>
    </citation>
    <scope>NUCLEOTIDE SEQUENCE [LARGE SCALE GENOMIC DNA]</scope>
    <source>
        <strain evidence="15 16">YC6898</strain>
    </source>
</reference>